<evidence type="ECO:0000313" key="1">
    <source>
        <dbReference type="EMBL" id="RON22689.1"/>
    </source>
</evidence>
<dbReference type="PROSITE" id="PS50007">
    <property type="entry name" value="PIPLC_X_DOMAIN"/>
    <property type="match status" value="1"/>
</dbReference>
<dbReference type="RefSeq" id="WP_123722847.1">
    <property type="nucleotide sequence ID" value="NZ_MOBN01000041.1"/>
</dbReference>
<dbReference type="AlphaFoldDB" id="A0A423IBB6"/>
<comment type="caution">
    <text evidence="1">The sequence shown here is derived from an EMBL/GenBank/DDBJ whole genome shotgun (WGS) entry which is preliminary data.</text>
</comment>
<evidence type="ECO:0000313" key="2">
    <source>
        <dbReference type="Proteomes" id="UP000284168"/>
    </source>
</evidence>
<dbReference type="Gene3D" id="3.20.20.190">
    <property type="entry name" value="Phosphatidylinositol (PI) phosphodiesterase"/>
    <property type="match status" value="1"/>
</dbReference>
<organism evidence="1 2">
    <name type="scientific">Pseudomonas lini</name>
    <dbReference type="NCBI Taxonomy" id="163011"/>
    <lineage>
        <taxon>Bacteria</taxon>
        <taxon>Pseudomonadati</taxon>
        <taxon>Pseudomonadota</taxon>
        <taxon>Gammaproteobacteria</taxon>
        <taxon>Pseudomonadales</taxon>
        <taxon>Pseudomonadaceae</taxon>
        <taxon>Pseudomonas</taxon>
    </lineage>
</organism>
<dbReference type="EMBL" id="MOBN01000041">
    <property type="protein sequence ID" value="RON22689.1"/>
    <property type="molecule type" value="Genomic_DNA"/>
</dbReference>
<proteinExistence type="predicted"/>
<dbReference type="InterPro" id="IPR017946">
    <property type="entry name" value="PLC-like_Pdiesterase_TIM-brl"/>
</dbReference>
<dbReference type="Proteomes" id="UP000284168">
    <property type="component" value="Unassembled WGS sequence"/>
</dbReference>
<protein>
    <submittedName>
        <fullName evidence="1">Phospholipase</fullName>
    </submittedName>
</protein>
<dbReference type="PANTHER" id="PTHR13593:SF113">
    <property type="entry name" value="SI:DKEY-266F7.9"/>
    <property type="match status" value="1"/>
</dbReference>
<sequence>MDNNTSNNYENYNWMAATPAIDTLSLRELTLPGTHNAGCDREASYALLPGPNYLACQDVPFFSQLSRGARALDVRLVYHADSAGLGKFRCQHGDYLSSRTLEDLVSDIKAFLVRSHNEFIVLAFHELKHGKETFDFKYFNDMMLKHLGDQMIPAANRHLSLGQLKEISPLQRVLVAAPRHNDLDYKRFCGKIEHKWVNQNLVNTDDLHNYIATVMNNLPGQWELWSLSATCYSVGGPKRILEHLDLWFDPEKSEWAETCNIINFDFIKDSKIVSYCRTANLKKASKKI</sequence>
<name>A0A423IBB6_9PSED</name>
<gene>
    <name evidence="1" type="ORF">BK663_26840</name>
</gene>
<dbReference type="PANTHER" id="PTHR13593">
    <property type="match status" value="1"/>
</dbReference>
<dbReference type="InterPro" id="IPR051057">
    <property type="entry name" value="PI-PLC_domain"/>
</dbReference>
<reference evidence="1 2" key="1">
    <citation type="submission" date="2016-10" db="EMBL/GenBank/DDBJ databases">
        <title>Comparative genome analysis of multiple Pseudomonas spp. focuses on biocontrol and plant growth promoting traits.</title>
        <authorList>
            <person name="Tao X.-Y."/>
            <person name="Taylor C.G."/>
        </authorList>
    </citation>
    <scope>NUCLEOTIDE SEQUENCE [LARGE SCALE GENOMIC DNA]</scope>
    <source>
        <strain evidence="1 2">48C10</strain>
    </source>
</reference>
<dbReference type="CDD" id="cd08557">
    <property type="entry name" value="PI-PLCc_bacteria_like"/>
    <property type="match status" value="1"/>
</dbReference>
<accession>A0A423IBB6</accession>
<dbReference type="SUPFAM" id="SSF51695">
    <property type="entry name" value="PLC-like phosphodiesterases"/>
    <property type="match status" value="1"/>
</dbReference>
<dbReference type="GO" id="GO:0006629">
    <property type="term" value="P:lipid metabolic process"/>
    <property type="evidence" value="ECO:0007669"/>
    <property type="project" value="InterPro"/>
</dbReference>
<dbReference type="GO" id="GO:0008081">
    <property type="term" value="F:phosphoric diester hydrolase activity"/>
    <property type="evidence" value="ECO:0007669"/>
    <property type="project" value="InterPro"/>
</dbReference>